<name>A0A939PV42_9ACTN</name>
<keyword evidence="1" id="KW-0805">Transcription regulation</keyword>
<dbReference type="InterPro" id="IPR001647">
    <property type="entry name" value="HTH_TetR"/>
</dbReference>
<keyword evidence="7" id="KW-1185">Reference proteome</keyword>
<dbReference type="SUPFAM" id="SSF48498">
    <property type="entry name" value="Tetracyclin repressor-like, C-terminal domain"/>
    <property type="match status" value="1"/>
</dbReference>
<dbReference type="InterPro" id="IPR041478">
    <property type="entry name" value="TetR_C_27"/>
</dbReference>
<organism evidence="6 7">
    <name type="scientific">Actinomadura barringtoniae</name>
    <dbReference type="NCBI Taxonomy" id="1427535"/>
    <lineage>
        <taxon>Bacteria</taxon>
        <taxon>Bacillati</taxon>
        <taxon>Actinomycetota</taxon>
        <taxon>Actinomycetes</taxon>
        <taxon>Streptosporangiales</taxon>
        <taxon>Thermomonosporaceae</taxon>
        <taxon>Actinomadura</taxon>
    </lineage>
</organism>
<reference evidence="6" key="1">
    <citation type="submission" date="2021-03" db="EMBL/GenBank/DDBJ databases">
        <authorList>
            <person name="Kanchanasin P."/>
            <person name="Saeng-In P."/>
            <person name="Phongsopitanun W."/>
            <person name="Yuki M."/>
            <person name="Kudo T."/>
            <person name="Ohkuma M."/>
            <person name="Tanasupawat S."/>
        </authorList>
    </citation>
    <scope>NUCLEOTIDE SEQUENCE</scope>
    <source>
        <strain evidence="6">GKU 128</strain>
    </source>
</reference>
<dbReference type="Proteomes" id="UP000669179">
    <property type="component" value="Unassembled WGS sequence"/>
</dbReference>
<gene>
    <name evidence="6" type="ORF">J4573_50330</name>
</gene>
<dbReference type="InterPro" id="IPR036271">
    <property type="entry name" value="Tet_transcr_reg_TetR-rel_C_sf"/>
</dbReference>
<dbReference type="AlphaFoldDB" id="A0A939PV42"/>
<evidence type="ECO:0000259" key="5">
    <source>
        <dbReference type="PROSITE" id="PS50977"/>
    </source>
</evidence>
<dbReference type="PROSITE" id="PS50977">
    <property type="entry name" value="HTH_TETR_2"/>
    <property type="match status" value="1"/>
</dbReference>
<dbReference type="InterPro" id="IPR023772">
    <property type="entry name" value="DNA-bd_HTH_TetR-type_CS"/>
</dbReference>
<dbReference type="Pfam" id="PF17935">
    <property type="entry name" value="TetR_C_27"/>
    <property type="match status" value="1"/>
</dbReference>
<evidence type="ECO:0000256" key="3">
    <source>
        <dbReference type="ARBA" id="ARBA00023163"/>
    </source>
</evidence>
<dbReference type="RefSeq" id="WP_208263578.1">
    <property type="nucleotide sequence ID" value="NZ_JAGEOJ010000035.1"/>
</dbReference>
<dbReference type="InterPro" id="IPR050109">
    <property type="entry name" value="HTH-type_TetR-like_transc_reg"/>
</dbReference>
<feature type="DNA-binding region" description="H-T-H motif" evidence="4">
    <location>
        <begin position="25"/>
        <end position="44"/>
    </location>
</feature>
<dbReference type="Gene3D" id="1.10.357.10">
    <property type="entry name" value="Tetracycline Repressor, domain 2"/>
    <property type="match status" value="1"/>
</dbReference>
<protein>
    <submittedName>
        <fullName evidence="6">TetR family transcriptional regulator</fullName>
    </submittedName>
</protein>
<comment type="caution">
    <text evidence="6">The sequence shown here is derived from an EMBL/GenBank/DDBJ whole genome shotgun (WGS) entry which is preliminary data.</text>
</comment>
<evidence type="ECO:0000313" key="7">
    <source>
        <dbReference type="Proteomes" id="UP000669179"/>
    </source>
</evidence>
<dbReference type="Pfam" id="PF00440">
    <property type="entry name" value="TetR_N"/>
    <property type="match status" value="1"/>
</dbReference>
<keyword evidence="2 4" id="KW-0238">DNA-binding</keyword>
<sequence>MALDAEQILAATEDVLRRHGPAKATVVDVARVLGVSHGSVYRHFPSKTALREAVTRRWLQRSEDELARITADEAAGGGVGAERVRGWLRALFLVKRAKALEEPELFETFRVLISEHSEVAVEHVEGMLARLRGLIEAGVASGDCAVADAGVAARAVFDATARFHHPAHVGEWELPGIEADLDAVCTLIVDGLRAR</sequence>
<accession>A0A939PV42</accession>
<feature type="domain" description="HTH tetR-type" evidence="5">
    <location>
        <begin position="2"/>
        <end position="62"/>
    </location>
</feature>
<dbReference type="InterPro" id="IPR009057">
    <property type="entry name" value="Homeodomain-like_sf"/>
</dbReference>
<evidence type="ECO:0000313" key="6">
    <source>
        <dbReference type="EMBL" id="MBO2455356.1"/>
    </source>
</evidence>
<keyword evidence="3" id="KW-0804">Transcription</keyword>
<dbReference type="PANTHER" id="PTHR30055">
    <property type="entry name" value="HTH-TYPE TRANSCRIPTIONAL REGULATOR RUTR"/>
    <property type="match status" value="1"/>
</dbReference>
<evidence type="ECO:0000256" key="4">
    <source>
        <dbReference type="PROSITE-ProRule" id="PRU00335"/>
    </source>
</evidence>
<dbReference type="EMBL" id="JAGEOJ010000035">
    <property type="protein sequence ID" value="MBO2455356.1"/>
    <property type="molecule type" value="Genomic_DNA"/>
</dbReference>
<dbReference type="SUPFAM" id="SSF46689">
    <property type="entry name" value="Homeodomain-like"/>
    <property type="match status" value="1"/>
</dbReference>
<dbReference type="GO" id="GO:0003700">
    <property type="term" value="F:DNA-binding transcription factor activity"/>
    <property type="evidence" value="ECO:0007669"/>
    <property type="project" value="TreeGrafter"/>
</dbReference>
<dbReference type="GO" id="GO:0000976">
    <property type="term" value="F:transcription cis-regulatory region binding"/>
    <property type="evidence" value="ECO:0007669"/>
    <property type="project" value="TreeGrafter"/>
</dbReference>
<evidence type="ECO:0000256" key="1">
    <source>
        <dbReference type="ARBA" id="ARBA00023015"/>
    </source>
</evidence>
<dbReference type="PRINTS" id="PR00455">
    <property type="entry name" value="HTHTETR"/>
</dbReference>
<proteinExistence type="predicted"/>
<dbReference type="PANTHER" id="PTHR30055:SF151">
    <property type="entry name" value="TRANSCRIPTIONAL REGULATORY PROTEIN"/>
    <property type="match status" value="1"/>
</dbReference>
<dbReference type="PROSITE" id="PS01081">
    <property type="entry name" value="HTH_TETR_1"/>
    <property type="match status" value="1"/>
</dbReference>
<evidence type="ECO:0000256" key="2">
    <source>
        <dbReference type="ARBA" id="ARBA00023125"/>
    </source>
</evidence>